<dbReference type="Gene3D" id="2.30.30.60">
    <property type="match status" value="1"/>
</dbReference>
<dbReference type="RefSeq" id="WP_227259644.1">
    <property type="nucleotide sequence ID" value="NZ_BAAADU010000002.1"/>
</dbReference>
<feature type="transmembrane region" description="Helical" evidence="8">
    <location>
        <begin position="15"/>
        <end position="40"/>
    </location>
</feature>
<sequence>MLPGLLDWLAGLPPWLGVAALVTASFVAAVLVNEVGLRAVRRLTRRTGTTVDDALLRELRVPIPVTVAVAGAFLAPSVVPVTDATALVLRASALTAAALVWARTLARLGTQGLRAYDAHTDEGADFAPIFQNLWTFLVLVATAFVVLTVWEIEITPLLASAGIAGIAIGFAAKDTVANFFGSISLYVDGTYAVGDYVELDTGVAGTVQDISIRSTRILTRDNVVVTVPNAVLNSAQLTNHSAPVGKTRVKVPVGVAYGSDLDTVEECLLAAADAVELAASNPSPRARFRGFGDSALDYELLVWVPSPLHDGRATHELNRDIYARLDAAGVEIPFPQRDVRVRDADATPTLDAHGTTGEQKRRDAA</sequence>
<evidence type="ECO:0008006" key="14">
    <source>
        <dbReference type="Google" id="ProtNLM"/>
    </source>
</evidence>
<dbReference type="InterPro" id="IPR011014">
    <property type="entry name" value="MscS_channel_TM-2"/>
</dbReference>
<dbReference type="SUPFAM" id="SSF82861">
    <property type="entry name" value="Mechanosensitive channel protein MscS (YggB), transmembrane region"/>
    <property type="match status" value="1"/>
</dbReference>
<evidence type="ECO:0000256" key="7">
    <source>
        <dbReference type="SAM" id="MobiDB-lite"/>
    </source>
</evidence>
<evidence type="ECO:0000256" key="8">
    <source>
        <dbReference type="SAM" id="Phobius"/>
    </source>
</evidence>
<organism evidence="12 13">
    <name type="scientific">Salarchaeum japonicum</name>
    <dbReference type="NCBI Taxonomy" id="555573"/>
    <lineage>
        <taxon>Archaea</taxon>
        <taxon>Methanobacteriati</taxon>
        <taxon>Methanobacteriota</taxon>
        <taxon>Stenosarchaea group</taxon>
        <taxon>Halobacteria</taxon>
        <taxon>Halobacteriales</taxon>
        <taxon>Halobacteriaceae</taxon>
    </lineage>
</organism>
<evidence type="ECO:0000313" key="12">
    <source>
        <dbReference type="EMBL" id="GAA0657877.1"/>
    </source>
</evidence>
<comment type="caution">
    <text evidence="12">The sequence shown here is derived from an EMBL/GenBank/DDBJ whole genome shotgun (WGS) entry which is preliminary data.</text>
</comment>
<evidence type="ECO:0000256" key="3">
    <source>
        <dbReference type="ARBA" id="ARBA00022475"/>
    </source>
</evidence>
<proteinExistence type="inferred from homology"/>
<keyword evidence="13" id="KW-1185">Reference proteome</keyword>
<keyword evidence="6 8" id="KW-0472">Membrane</keyword>
<keyword evidence="4 8" id="KW-0812">Transmembrane</keyword>
<accession>A0AAV3T412</accession>
<evidence type="ECO:0000256" key="5">
    <source>
        <dbReference type="ARBA" id="ARBA00022989"/>
    </source>
</evidence>
<evidence type="ECO:0000313" key="13">
    <source>
        <dbReference type="Proteomes" id="UP001500194"/>
    </source>
</evidence>
<dbReference type="InterPro" id="IPR010920">
    <property type="entry name" value="LSM_dom_sf"/>
</dbReference>
<dbReference type="Proteomes" id="UP001500194">
    <property type="component" value="Unassembled WGS sequence"/>
</dbReference>
<feature type="domain" description="Mechanosensitive ion channel transmembrane helices 2/3" evidence="11">
    <location>
        <begin position="135"/>
        <end position="173"/>
    </location>
</feature>
<gene>
    <name evidence="12" type="ORF">GCM10009019_22690</name>
</gene>
<protein>
    <recommendedName>
        <fullName evidence="14">Mechanosensitive ion channel family protein</fullName>
    </recommendedName>
</protein>
<dbReference type="Gene3D" id="1.10.287.1260">
    <property type="match status" value="1"/>
</dbReference>
<dbReference type="GO" id="GO:0005886">
    <property type="term" value="C:plasma membrane"/>
    <property type="evidence" value="ECO:0007669"/>
    <property type="project" value="UniProtKB-SubCell"/>
</dbReference>
<evidence type="ECO:0000259" key="10">
    <source>
        <dbReference type="Pfam" id="PF21082"/>
    </source>
</evidence>
<dbReference type="GeneID" id="68573050"/>
<evidence type="ECO:0000256" key="2">
    <source>
        <dbReference type="ARBA" id="ARBA00008017"/>
    </source>
</evidence>
<dbReference type="SUPFAM" id="SSF50182">
    <property type="entry name" value="Sm-like ribonucleoproteins"/>
    <property type="match status" value="1"/>
</dbReference>
<name>A0AAV3T412_9EURY</name>
<evidence type="ECO:0000256" key="1">
    <source>
        <dbReference type="ARBA" id="ARBA00004651"/>
    </source>
</evidence>
<dbReference type="InterPro" id="IPR006685">
    <property type="entry name" value="MscS_channel_2nd"/>
</dbReference>
<feature type="transmembrane region" description="Helical" evidence="8">
    <location>
        <begin position="126"/>
        <end position="148"/>
    </location>
</feature>
<comment type="similarity">
    <text evidence="2">Belongs to the MscS (TC 1.A.23) family.</text>
</comment>
<dbReference type="AlphaFoldDB" id="A0AAV3T412"/>
<dbReference type="Gene3D" id="3.30.70.100">
    <property type="match status" value="1"/>
</dbReference>
<dbReference type="SUPFAM" id="SSF82689">
    <property type="entry name" value="Mechanosensitive channel protein MscS (YggB), C-terminal domain"/>
    <property type="match status" value="1"/>
</dbReference>
<dbReference type="PANTHER" id="PTHR30221:SF1">
    <property type="entry name" value="SMALL-CONDUCTANCE MECHANOSENSITIVE CHANNEL"/>
    <property type="match status" value="1"/>
</dbReference>
<dbReference type="EMBL" id="BAAADU010000002">
    <property type="protein sequence ID" value="GAA0657877.1"/>
    <property type="molecule type" value="Genomic_DNA"/>
</dbReference>
<keyword evidence="3" id="KW-1003">Cell membrane</keyword>
<reference evidence="12 13" key="1">
    <citation type="journal article" date="2019" name="Int. J. Syst. Evol. Microbiol.">
        <title>The Global Catalogue of Microorganisms (GCM) 10K type strain sequencing project: providing services to taxonomists for standard genome sequencing and annotation.</title>
        <authorList>
            <consortium name="The Broad Institute Genomics Platform"/>
            <consortium name="The Broad Institute Genome Sequencing Center for Infectious Disease"/>
            <person name="Wu L."/>
            <person name="Ma J."/>
        </authorList>
    </citation>
    <scope>NUCLEOTIDE SEQUENCE [LARGE SCALE GENOMIC DNA]</scope>
    <source>
        <strain evidence="12 13">JCM 16327</strain>
    </source>
</reference>
<feature type="domain" description="Mechanosensitive ion channel MscS" evidence="9">
    <location>
        <begin position="174"/>
        <end position="241"/>
    </location>
</feature>
<dbReference type="InterPro" id="IPR049142">
    <property type="entry name" value="MS_channel_1st"/>
</dbReference>
<keyword evidence="5 8" id="KW-1133">Transmembrane helix</keyword>
<evidence type="ECO:0000256" key="6">
    <source>
        <dbReference type="ARBA" id="ARBA00023136"/>
    </source>
</evidence>
<dbReference type="InterPro" id="IPR023408">
    <property type="entry name" value="MscS_beta-dom_sf"/>
</dbReference>
<dbReference type="Pfam" id="PF21088">
    <property type="entry name" value="MS_channel_1st"/>
    <property type="match status" value="1"/>
</dbReference>
<evidence type="ECO:0000256" key="4">
    <source>
        <dbReference type="ARBA" id="ARBA00022692"/>
    </source>
</evidence>
<dbReference type="GO" id="GO:0008381">
    <property type="term" value="F:mechanosensitive monoatomic ion channel activity"/>
    <property type="evidence" value="ECO:0007669"/>
    <property type="project" value="InterPro"/>
</dbReference>
<evidence type="ECO:0000259" key="11">
    <source>
        <dbReference type="Pfam" id="PF21088"/>
    </source>
</evidence>
<feature type="region of interest" description="Disordered" evidence="7">
    <location>
        <begin position="339"/>
        <end position="365"/>
    </location>
</feature>
<dbReference type="Pfam" id="PF21082">
    <property type="entry name" value="MS_channel_3rd"/>
    <property type="match status" value="1"/>
</dbReference>
<dbReference type="InterPro" id="IPR049278">
    <property type="entry name" value="MS_channel_C"/>
</dbReference>
<dbReference type="InterPro" id="IPR045275">
    <property type="entry name" value="MscS_archaea/bacteria_type"/>
</dbReference>
<dbReference type="InterPro" id="IPR011066">
    <property type="entry name" value="MscS_channel_C_sf"/>
</dbReference>
<feature type="domain" description="Mechanosensitive ion channel MscS C-terminal" evidence="10">
    <location>
        <begin position="249"/>
        <end position="332"/>
    </location>
</feature>
<evidence type="ECO:0000259" key="9">
    <source>
        <dbReference type="Pfam" id="PF00924"/>
    </source>
</evidence>
<dbReference type="Pfam" id="PF00924">
    <property type="entry name" value="MS_channel_2nd"/>
    <property type="match status" value="1"/>
</dbReference>
<dbReference type="PANTHER" id="PTHR30221">
    <property type="entry name" value="SMALL-CONDUCTANCE MECHANOSENSITIVE CHANNEL"/>
    <property type="match status" value="1"/>
</dbReference>
<comment type="subcellular location">
    <subcellularLocation>
        <location evidence="1">Cell membrane</location>
        <topology evidence="1">Multi-pass membrane protein</topology>
    </subcellularLocation>
</comment>